<comment type="caution">
    <text evidence="2">The sequence shown here is derived from an EMBL/GenBank/DDBJ whole genome shotgun (WGS) entry which is preliminary data.</text>
</comment>
<keyword evidence="1" id="KW-0472">Membrane</keyword>
<dbReference type="SUPFAM" id="SSF54523">
    <property type="entry name" value="Pili subunits"/>
    <property type="match status" value="1"/>
</dbReference>
<sequence length="130" mass="14257">MTLNKKRKGFTLIELILVMSIILVISSLLMPKLNGYSSKAQVLKVVDTGRQIYMAAMESYTSGNEQFDKTKLTTSVKSLLGIDLVDVANNAGEVTISYKVDEKGYSINFNTTSSNSFTVKDSGGTQIYPK</sequence>
<dbReference type="Gene3D" id="3.30.700.10">
    <property type="entry name" value="Glycoprotein, Type 4 Pilin"/>
    <property type="match status" value="1"/>
</dbReference>
<dbReference type="PATRIC" id="fig|1121318.3.peg.550"/>
<evidence type="ECO:0000313" key="3">
    <source>
        <dbReference type="Proteomes" id="UP000037043"/>
    </source>
</evidence>
<keyword evidence="1" id="KW-1133">Transmembrane helix</keyword>
<dbReference type="PROSITE" id="PS00409">
    <property type="entry name" value="PROKAR_NTER_METHYL"/>
    <property type="match status" value="1"/>
</dbReference>
<gene>
    <name evidence="2" type="ORF">CLHOM_05470</name>
</gene>
<reference evidence="3" key="1">
    <citation type="submission" date="2015-08" db="EMBL/GenBank/DDBJ databases">
        <title>Genome sequence of the strict anaerobe Clostridium homopropionicum LuHBu1 (DSM 5847T).</title>
        <authorList>
            <person name="Poehlein A."/>
            <person name="Beck M."/>
            <person name="Schiel-Bengelsdorf B."/>
            <person name="Bengelsdorf F.R."/>
            <person name="Daniel R."/>
            <person name="Duerre P."/>
        </authorList>
    </citation>
    <scope>NUCLEOTIDE SEQUENCE [LARGE SCALE GENOMIC DNA]</scope>
    <source>
        <strain evidence="3">DSM 5847</strain>
    </source>
</reference>
<feature type="transmembrane region" description="Helical" evidence="1">
    <location>
        <begin position="12"/>
        <end position="30"/>
    </location>
</feature>
<accession>A0A0L6ZD97</accession>
<dbReference type="EMBL" id="LHUR01000011">
    <property type="protein sequence ID" value="KOA20959.1"/>
    <property type="molecule type" value="Genomic_DNA"/>
</dbReference>
<dbReference type="STRING" id="36844.SAMN04488501_104173"/>
<organism evidence="2 3">
    <name type="scientific">Clostridium homopropionicum DSM 5847</name>
    <dbReference type="NCBI Taxonomy" id="1121318"/>
    <lineage>
        <taxon>Bacteria</taxon>
        <taxon>Bacillati</taxon>
        <taxon>Bacillota</taxon>
        <taxon>Clostridia</taxon>
        <taxon>Eubacteriales</taxon>
        <taxon>Clostridiaceae</taxon>
        <taxon>Clostridium</taxon>
    </lineage>
</organism>
<name>A0A0L6ZD97_9CLOT</name>
<dbReference type="InterPro" id="IPR012902">
    <property type="entry name" value="N_methyl_site"/>
</dbReference>
<proteinExistence type="predicted"/>
<dbReference type="InterPro" id="IPR045584">
    <property type="entry name" value="Pilin-like"/>
</dbReference>
<dbReference type="Proteomes" id="UP000037043">
    <property type="component" value="Unassembled WGS sequence"/>
</dbReference>
<dbReference type="RefSeq" id="WP_052220143.1">
    <property type="nucleotide sequence ID" value="NZ_LHUR01000011.1"/>
</dbReference>
<evidence type="ECO:0000313" key="2">
    <source>
        <dbReference type="EMBL" id="KOA20959.1"/>
    </source>
</evidence>
<keyword evidence="1" id="KW-0812">Transmembrane</keyword>
<evidence type="ECO:0000256" key="1">
    <source>
        <dbReference type="SAM" id="Phobius"/>
    </source>
</evidence>
<dbReference type="Pfam" id="PF07963">
    <property type="entry name" value="N_methyl"/>
    <property type="match status" value="1"/>
</dbReference>
<keyword evidence="3" id="KW-1185">Reference proteome</keyword>
<dbReference type="AlphaFoldDB" id="A0A0L6ZD97"/>
<protein>
    <submittedName>
        <fullName evidence="2">Putative major pilin subunit</fullName>
    </submittedName>
</protein>
<dbReference type="NCBIfam" id="TIGR02532">
    <property type="entry name" value="IV_pilin_GFxxxE"/>
    <property type="match status" value="1"/>
</dbReference>